<proteinExistence type="predicted"/>
<evidence type="ECO:0000313" key="1">
    <source>
        <dbReference type="EMBL" id="DAD95997.1"/>
    </source>
</evidence>
<sequence>MLKIRDDVDLKEVEEIEIVVGLSCILLMNYTI</sequence>
<dbReference type="EMBL" id="BK015207">
    <property type="protein sequence ID" value="DAD95997.1"/>
    <property type="molecule type" value="Genomic_DNA"/>
</dbReference>
<name>A0A8S5NMG4_9CAUD</name>
<reference evidence="1" key="1">
    <citation type="journal article" date="2021" name="Proc. Natl. Acad. Sci. U.S.A.">
        <title>A Catalog of Tens of Thousands of Viruses from Human Metagenomes Reveals Hidden Associations with Chronic Diseases.</title>
        <authorList>
            <person name="Tisza M.J."/>
            <person name="Buck C.B."/>
        </authorList>
    </citation>
    <scope>NUCLEOTIDE SEQUENCE</scope>
    <source>
        <strain evidence="1">CtSGm32</strain>
    </source>
</reference>
<accession>A0A8S5NMG4</accession>
<protein>
    <submittedName>
        <fullName evidence="1">Uncharacterized protein</fullName>
    </submittedName>
</protein>
<organism evidence="1">
    <name type="scientific">Myoviridae sp. ctSGm32</name>
    <dbReference type="NCBI Taxonomy" id="2826653"/>
    <lineage>
        <taxon>Viruses</taxon>
        <taxon>Duplodnaviria</taxon>
        <taxon>Heunggongvirae</taxon>
        <taxon>Uroviricota</taxon>
        <taxon>Caudoviricetes</taxon>
    </lineage>
</organism>